<reference evidence="3 4" key="1">
    <citation type="submission" date="2024-06" db="EMBL/GenBank/DDBJ databases">
        <title>Sorghum-associated microbial communities from plants grown in Nebraska, USA.</title>
        <authorList>
            <person name="Schachtman D."/>
        </authorList>
    </citation>
    <scope>NUCLEOTIDE SEQUENCE [LARGE SCALE GENOMIC DNA]</scope>
    <source>
        <strain evidence="3 4">3207</strain>
    </source>
</reference>
<feature type="domain" description="ParB-like N-terminal" evidence="2">
    <location>
        <begin position="33"/>
        <end position="125"/>
    </location>
</feature>
<dbReference type="Proteomes" id="UP001549321">
    <property type="component" value="Unassembled WGS sequence"/>
</dbReference>
<evidence type="ECO:0000313" key="4">
    <source>
        <dbReference type="Proteomes" id="UP001549321"/>
    </source>
</evidence>
<evidence type="ECO:0000313" key="3">
    <source>
        <dbReference type="EMBL" id="MET4636181.1"/>
    </source>
</evidence>
<protein>
    <recommendedName>
        <fullName evidence="2">ParB-like N-terminal domain-containing protein</fullName>
    </recommendedName>
</protein>
<feature type="compositionally biased region" description="Low complexity" evidence="1">
    <location>
        <begin position="13"/>
        <end position="23"/>
    </location>
</feature>
<evidence type="ECO:0000259" key="2">
    <source>
        <dbReference type="SMART" id="SM00470"/>
    </source>
</evidence>
<dbReference type="InterPro" id="IPR003115">
    <property type="entry name" value="ParB_N"/>
</dbReference>
<evidence type="ECO:0000256" key="1">
    <source>
        <dbReference type="SAM" id="MobiDB-lite"/>
    </source>
</evidence>
<dbReference type="SMART" id="SM00470">
    <property type="entry name" value="ParB"/>
    <property type="match status" value="1"/>
</dbReference>
<keyword evidence="4" id="KW-1185">Reference proteome</keyword>
<name>A0ABV2R585_9HYPH</name>
<gene>
    <name evidence="3" type="ORF">ABIE08_004139</name>
</gene>
<sequence length="192" mass="20206">MEPTSTLRPIEQPAPDALPHPAHAGAGPAPQLAWLRIAQLVVDPAYQRGITAGGRKNIRAIVAGFRWARFSPVIVSPIEGGLFAILDGQHRTTAASLIGIDSVPCQIVFATPGEQAEAFTAINSATTRVNGLALFRAALAAGDAEVIRIAEVAARASVTILASPTMELKQKPGETMAIGALRMRSARMATRR</sequence>
<feature type="region of interest" description="Disordered" evidence="1">
    <location>
        <begin position="1"/>
        <end position="23"/>
    </location>
</feature>
<comment type="caution">
    <text evidence="3">The sequence shown here is derived from an EMBL/GenBank/DDBJ whole genome shotgun (WGS) entry which is preliminary data.</text>
</comment>
<dbReference type="RefSeq" id="WP_354553723.1">
    <property type="nucleotide sequence ID" value="NZ_JBEPSM010000004.1"/>
</dbReference>
<dbReference type="InterPro" id="IPR036086">
    <property type="entry name" value="ParB/Sulfiredoxin_sf"/>
</dbReference>
<accession>A0ABV2R585</accession>
<dbReference type="EMBL" id="JBEPSM010000004">
    <property type="protein sequence ID" value="MET4636181.1"/>
    <property type="molecule type" value="Genomic_DNA"/>
</dbReference>
<dbReference type="Gene3D" id="3.90.1530.10">
    <property type="entry name" value="Conserved hypothetical protein from pyrococcus furiosus pfu- 392566-001, ParB domain"/>
    <property type="match status" value="1"/>
</dbReference>
<organism evidence="3 4">
    <name type="scientific">Kaistia defluvii</name>
    <dbReference type="NCBI Taxonomy" id="410841"/>
    <lineage>
        <taxon>Bacteria</taxon>
        <taxon>Pseudomonadati</taxon>
        <taxon>Pseudomonadota</taxon>
        <taxon>Alphaproteobacteria</taxon>
        <taxon>Hyphomicrobiales</taxon>
        <taxon>Kaistiaceae</taxon>
        <taxon>Kaistia</taxon>
    </lineage>
</organism>
<proteinExistence type="predicted"/>
<dbReference type="SUPFAM" id="SSF110849">
    <property type="entry name" value="ParB/Sulfiredoxin"/>
    <property type="match status" value="1"/>
</dbReference>